<dbReference type="Proteomes" id="UP000597444">
    <property type="component" value="Unassembled WGS sequence"/>
</dbReference>
<keyword evidence="2" id="KW-1185">Reference proteome</keyword>
<proteinExistence type="predicted"/>
<comment type="caution">
    <text evidence="1">The sequence shown here is derived from an EMBL/GenBank/DDBJ whole genome shotgun (WGS) entry which is preliminary data.</text>
</comment>
<dbReference type="AlphaFoldDB" id="A0A8J3NAQ5"/>
<evidence type="ECO:0000313" key="1">
    <source>
        <dbReference type="EMBL" id="GHP00638.1"/>
    </source>
</evidence>
<accession>A0A8J3NAQ5</accession>
<name>A0A8J3NAQ5_9CHLR</name>
<organism evidence="1 2">
    <name type="scientific">Reticulibacter mediterranei</name>
    <dbReference type="NCBI Taxonomy" id="2778369"/>
    <lineage>
        <taxon>Bacteria</taxon>
        <taxon>Bacillati</taxon>
        <taxon>Chloroflexota</taxon>
        <taxon>Ktedonobacteria</taxon>
        <taxon>Ktedonobacterales</taxon>
        <taxon>Reticulibacteraceae</taxon>
        <taxon>Reticulibacter</taxon>
    </lineage>
</organism>
<dbReference type="RefSeq" id="WP_220211231.1">
    <property type="nucleotide sequence ID" value="NZ_BNJK01000003.1"/>
</dbReference>
<reference evidence="1" key="1">
    <citation type="submission" date="2020-10" db="EMBL/GenBank/DDBJ databases">
        <title>Taxonomic study of unclassified bacteria belonging to the class Ktedonobacteria.</title>
        <authorList>
            <person name="Yabe S."/>
            <person name="Wang C.M."/>
            <person name="Zheng Y."/>
            <person name="Sakai Y."/>
            <person name="Cavaletti L."/>
            <person name="Monciardini P."/>
            <person name="Donadio S."/>
        </authorList>
    </citation>
    <scope>NUCLEOTIDE SEQUENCE</scope>
    <source>
        <strain evidence="1">ID150040</strain>
    </source>
</reference>
<sequence>MDTGEGPYRLKRLRLVQSDLYAPDEEKQPWPTVMGSSEEFFVIGKIRRNNADGEECFLPDRCDGKICSAFRSEGWASQLCYTLNVSSFYAIWKSYPYEAPTRRVLLIDATLHYFAPGLEYAIEQARREGYERALTDLIRAAPRHETWYISTAVACLNQGEAVSIKSPRTPSEAPPLLTLPFAALAQVAFPMKRMGEKR</sequence>
<protein>
    <submittedName>
        <fullName evidence="1">Uncharacterized protein</fullName>
    </submittedName>
</protein>
<dbReference type="EMBL" id="BNJK01000003">
    <property type="protein sequence ID" value="GHP00638.1"/>
    <property type="molecule type" value="Genomic_DNA"/>
</dbReference>
<evidence type="ECO:0000313" key="2">
    <source>
        <dbReference type="Proteomes" id="UP000597444"/>
    </source>
</evidence>
<gene>
    <name evidence="1" type="ORF">KSF_106850</name>
</gene>